<dbReference type="InterPro" id="IPR017166">
    <property type="entry name" value="UCP037290"/>
</dbReference>
<dbReference type="InterPro" id="IPR047610">
    <property type="entry name" value="ImuA_translesion"/>
</dbReference>
<evidence type="ECO:0000313" key="2">
    <source>
        <dbReference type="Proteomes" id="UP000739565"/>
    </source>
</evidence>
<dbReference type="NCBIfam" id="NF033429">
    <property type="entry name" value="ImuA_translesion"/>
    <property type="match status" value="1"/>
</dbReference>
<name>A0A953N731_9BURK</name>
<keyword evidence="2" id="KW-1185">Reference proteome</keyword>
<accession>A0A953N731</accession>
<dbReference type="AlphaFoldDB" id="A0A953N731"/>
<dbReference type="RefSeq" id="WP_259659640.1">
    <property type="nucleotide sequence ID" value="NZ_JAHXRI010000001.1"/>
</dbReference>
<evidence type="ECO:0000313" key="1">
    <source>
        <dbReference type="EMBL" id="MBZ1349228.1"/>
    </source>
</evidence>
<dbReference type="InterPro" id="IPR027417">
    <property type="entry name" value="P-loop_NTPase"/>
</dbReference>
<dbReference type="Proteomes" id="UP000739565">
    <property type="component" value="Unassembled WGS sequence"/>
</dbReference>
<dbReference type="Gene3D" id="3.40.50.300">
    <property type="entry name" value="P-loop containing nucleotide triphosphate hydrolases"/>
    <property type="match status" value="1"/>
</dbReference>
<dbReference type="PIRSF" id="PIRSF037290">
    <property type="entry name" value="UCP037290"/>
    <property type="match status" value="1"/>
</dbReference>
<gene>
    <name evidence="1" type="primary">imuA</name>
    <name evidence="1" type="ORF">KZZ10_01085</name>
</gene>
<sequence length="245" mass="27333">MLFSSISTQNTRAIAQPQHIHPDLWRGSELSTYTRPTIGTGHESLDAELPGRGWPTGVLIELLIARAGIGELRLLRPALASLDPLQTIALINPPYIPNIVCWKNWLKTPRSIFYVRTAQRRDQWWAAEQTLKNGSCAALFCWTDSIPQLALKRLQLAAQTSQTLFVMYRPLAVKAIASPASLRLTLEPDRAGNLHISVIKRRGALHSKLLCLPRDTHNDFMSTQDGDMDRLAPTRTRTLATALAL</sequence>
<reference evidence="1" key="1">
    <citation type="submission" date="2021-07" db="EMBL/GenBank/DDBJ databases">
        <title>New genus and species of the family Alcaligenaceae.</title>
        <authorList>
            <person name="Hahn M.W."/>
        </authorList>
    </citation>
    <scope>NUCLEOTIDE SEQUENCE</scope>
    <source>
        <strain evidence="1">LF4-65</strain>
    </source>
</reference>
<proteinExistence type="predicted"/>
<dbReference type="SUPFAM" id="SSF52540">
    <property type="entry name" value="P-loop containing nucleoside triphosphate hydrolases"/>
    <property type="match status" value="1"/>
</dbReference>
<organism evidence="1 2">
    <name type="scientific">Zwartia hollandica</name>
    <dbReference type="NCBI Taxonomy" id="324606"/>
    <lineage>
        <taxon>Bacteria</taxon>
        <taxon>Pseudomonadati</taxon>
        <taxon>Pseudomonadota</taxon>
        <taxon>Betaproteobacteria</taxon>
        <taxon>Burkholderiales</taxon>
        <taxon>Alcaligenaceae</taxon>
        <taxon>Zwartia</taxon>
    </lineage>
</organism>
<protein>
    <submittedName>
        <fullName evidence="1">Translesion DNA synthesis-associated protein ImuA</fullName>
    </submittedName>
</protein>
<comment type="caution">
    <text evidence="1">The sequence shown here is derived from an EMBL/GenBank/DDBJ whole genome shotgun (WGS) entry which is preliminary data.</text>
</comment>
<dbReference type="EMBL" id="JAHXRI010000001">
    <property type="protein sequence ID" value="MBZ1349228.1"/>
    <property type="molecule type" value="Genomic_DNA"/>
</dbReference>